<sequence length="135" mass="14588">MPGFVLTRLDIGPAELEAALPLRADALRVIPGSDRPDYLLARFEHPLKYRTPAGFDVNRADPSLRGSDERGDFVIVQGIIVCARFVGQNFTSGMRDLAVNIAYVIDNSAANDATVDFSKLEYVAVGFVDDVASAA</sequence>
<reference evidence="2" key="1">
    <citation type="journal article" date="2019" name="Int. J. Syst. Evol. Microbiol.">
        <title>The Global Catalogue of Microorganisms (GCM) 10K type strain sequencing project: providing services to taxonomists for standard genome sequencing and annotation.</title>
        <authorList>
            <consortium name="The Broad Institute Genomics Platform"/>
            <consortium name="The Broad Institute Genome Sequencing Center for Infectious Disease"/>
            <person name="Wu L."/>
            <person name="Ma J."/>
        </authorList>
    </citation>
    <scope>NUCLEOTIDE SEQUENCE [LARGE SCALE GENOMIC DNA]</scope>
    <source>
        <strain evidence="2">NBRC 108894</strain>
    </source>
</reference>
<accession>A0ABQ6K7N1</accession>
<comment type="caution">
    <text evidence="1">The sequence shown here is derived from an EMBL/GenBank/DDBJ whole genome shotgun (WGS) entry which is preliminary data.</text>
</comment>
<protein>
    <submittedName>
        <fullName evidence="1">Uncharacterized protein</fullName>
    </submittedName>
</protein>
<organism evidence="1 2">
    <name type="scientific">Pseudolysinimonas kribbensis</name>
    <dbReference type="NCBI Taxonomy" id="433641"/>
    <lineage>
        <taxon>Bacteria</taxon>
        <taxon>Bacillati</taxon>
        <taxon>Actinomycetota</taxon>
        <taxon>Actinomycetes</taxon>
        <taxon>Micrococcales</taxon>
        <taxon>Microbacteriaceae</taxon>
        <taxon>Pseudolysinimonas</taxon>
    </lineage>
</organism>
<proteinExistence type="predicted"/>
<dbReference type="RefSeq" id="WP_284254990.1">
    <property type="nucleotide sequence ID" value="NZ_BAAAQO010000004.1"/>
</dbReference>
<evidence type="ECO:0000313" key="1">
    <source>
        <dbReference type="EMBL" id="GMA96404.1"/>
    </source>
</evidence>
<dbReference type="EMBL" id="BSVB01000001">
    <property type="protein sequence ID" value="GMA96404.1"/>
    <property type="molecule type" value="Genomic_DNA"/>
</dbReference>
<evidence type="ECO:0000313" key="2">
    <source>
        <dbReference type="Proteomes" id="UP001157034"/>
    </source>
</evidence>
<keyword evidence="2" id="KW-1185">Reference proteome</keyword>
<name>A0ABQ6K7N1_9MICO</name>
<dbReference type="Proteomes" id="UP001157034">
    <property type="component" value="Unassembled WGS sequence"/>
</dbReference>
<gene>
    <name evidence="1" type="ORF">GCM10025881_32280</name>
</gene>